<name>F3PUL3_9BACE</name>
<dbReference type="PANTHER" id="PTHR30349">
    <property type="entry name" value="PHAGE INTEGRASE-RELATED"/>
    <property type="match status" value="1"/>
</dbReference>
<dbReference type="InterPro" id="IPR044068">
    <property type="entry name" value="CB"/>
</dbReference>
<keyword evidence="3 5" id="KW-0238">DNA-binding</keyword>
<dbReference type="GeneID" id="86050000"/>
<dbReference type="STRING" id="763034.HMPREF9446_02486"/>
<reference evidence="8 9" key="1">
    <citation type="submission" date="2011-02" db="EMBL/GenBank/DDBJ databases">
        <authorList>
            <person name="Weinstock G."/>
            <person name="Sodergren E."/>
            <person name="Clifton S."/>
            <person name="Fulton L."/>
            <person name="Fulton B."/>
            <person name="Courtney L."/>
            <person name="Fronick C."/>
            <person name="Harrison M."/>
            <person name="Strong C."/>
            <person name="Farmer C."/>
            <person name="Delahaunty K."/>
            <person name="Markovic C."/>
            <person name="Hall O."/>
            <person name="Minx P."/>
            <person name="Tomlinson C."/>
            <person name="Mitreva M."/>
            <person name="Hou S."/>
            <person name="Chen J."/>
            <person name="Wollam A."/>
            <person name="Pepin K.H."/>
            <person name="Johnson M."/>
            <person name="Bhonagiri V."/>
            <person name="Zhang X."/>
            <person name="Suruliraj S."/>
            <person name="Warren W."/>
            <person name="Chinwalla A."/>
            <person name="Mardis E.R."/>
            <person name="Wilson R.K."/>
        </authorList>
    </citation>
    <scope>NUCLEOTIDE SEQUENCE [LARGE SCALE GENOMIC DNA]</scope>
    <source>
        <strain evidence="8 9">YIT 12057</strain>
    </source>
</reference>
<sequence>MKLKVCFSIHISIHRDNTVMDHGEKSAKPMNVSSLSFSDYAHEEIEQTRKRHQHSTASNYRTAVRSFIKFNKGEDIPLVDINSTLMDSYGEWLLQNNVSKDTLSCYMRSLRALYNKAVKKGYVQQCNPFSNVFTGISRTRKRAIEKEDIRKLQQAVLPPGSFMRLVRDVFLFCFYACGMPFIDVAFLKKSQLEGGFMTYNRHKTDQPVRIKLEPCMQEIINRYISNDREYVFPFLSSSDEDIAYKEYQQKMSYYNRTLKILGKKVGICRSLSSYVPRHTWATLAFRSAADLLVISQALGHTDTKTTRIYVKDIGSNKQDTVNKELLNGIAGILPLYKSLNSRK</sequence>
<evidence type="ECO:0000256" key="4">
    <source>
        <dbReference type="ARBA" id="ARBA00023172"/>
    </source>
</evidence>
<keyword evidence="9" id="KW-1185">Reference proteome</keyword>
<evidence type="ECO:0000313" key="8">
    <source>
        <dbReference type="EMBL" id="EGF56084.1"/>
    </source>
</evidence>
<dbReference type="PROSITE" id="PS51898">
    <property type="entry name" value="TYR_RECOMBINASE"/>
    <property type="match status" value="1"/>
</dbReference>
<comment type="similarity">
    <text evidence="1">Belongs to the 'phage' integrase family.</text>
</comment>
<evidence type="ECO:0000256" key="3">
    <source>
        <dbReference type="ARBA" id="ARBA00023125"/>
    </source>
</evidence>
<dbReference type="PANTHER" id="PTHR30349:SF64">
    <property type="entry name" value="PROPHAGE INTEGRASE INTD-RELATED"/>
    <property type="match status" value="1"/>
</dbReference>
<proteinExistence type="inferred from homology"/>
<dbReference type="RefSeq" id="WP_009125741.1">
    <property type="nucleotide sequence ID" value="NZ_GL882644.1"/>
</dbReference>
<dbReference type="InterPro" id="IPR002104">
    <property type="entry name" value="Integrase_catalytic"/>
</dbReference>
<feature type="domain" description="Tyr recombinase" evidence="6">
    <location>
        <begin position="139"/>
        <end position="322"/>
    </location>
</feature>
<organism evidence="8 9">
    <name type="scientific">Bacteroides fluxus YIT 12057</name>
    <dbReference type="NCBI Taxonomy" id="763034"/>
    <lineage>
        <taxon>Bacteria</taxon>
        <taxon>Pseudomonadati</taxon>
        <taxon>Bacteroidota</taxon>
        <taxon>Bacteroidia</taxon>
        <taxon>Bacteroidales</taxon>
        <taxon>Bacteroidaceae</taxon>
        <taxon>Bacteroides</taxon>
    </lineage>
</organism>
<dbReference type="Gene3D" id="1.10.150.130">
    <property type="match status" value="1"/>
</dbReference>
<dbReference type="InterPro" id="IPR013762">
    <property type="entry name" value="Integrase-like_cat_sf"/>
</dbReference>
<evidence type="ECO:0000259" key="7">
    <source>
        <dbReference type="PROSITE" id="PS51900"/>
    </source>
</evidence>
<dbReference type="EMBL" id="AFBN01000047">
    <property type="protein sequence ID" value="EGF56084.1"/>
    <property type="molecule type" value="Genomic_DNA"/>
</dbReference>
<dbReference type="GO" id="GO:0006310">
    <property type="term" value="P:DNA recombination"/>
    <property type="evidence" value="ECO:0007669"/>
    <property type="project" value="UniProtKB-KW"/>
</dbReference>
<dbReference type="Proteomes" id="UP000003416">
    <property type="component" value="Unassembled WGS sequence"/>
</dbReference>
<dbReference type="InterPro" id="IPR025269">
    <property type="entry name" value="SAM-like_dom"/>
</dbReference>
<dbReference type="SUPFAM" id="SSF56349">
    <property type="entry name" value="DNA breaking-rejoining enzymes"/>
    <property type="match status" value="1"/>
</dbReference>
<dbReference type="InterPro" id="IPR050090">
    <property type="entry name" value="Tyrosine_recombinase_XerCD"/>
</dbReference>
<evidence type="ECO:0000256" key="1">
    <source>
        <dbReference type="ARBA" id="ARBA00008857"/>
    </source>
</evidence>
<comment type="caution">
    <text evidence="8">The sequence shown here is derived from an EMBL/GenBank/DDBJ whole genome shotgun (WGS) entry which is preliminary data.</text>
</comment>
<keyword evidence="2" id="KW-0229">DNA integration</keyword>
<feature type="domain" description="Core-binding (CB)" evidence="7">
    <location>
        <begin position="35"/>
        <end position="118"/>
    </location>
</feature>
<dbReference type="AlphaFoldDB" id="F3PUL3"/>
<dbReference type="Pfam" id="PF13102">
    <property type="entry name" value="Phage_int_SAM_5"/>
    <property type="match status" value="1"/>
</dbReference>
<dbReference type="GO" id="GO:0015074">
    <property type="term" value="P:DNA integration"/>
    <property type="evidence" value="ECO:0007669"/>
    <property type="project" value="UniProtKB-KW"/>
</dbReference>
<evidence type="ECO:0000259" key="6">
    <source>
        <dbReference type="PROSITE" id="PS51898"/>
    </source>
</evidence>
<dbReference type="eggNOG" id="COG4974">
    <property type="taxonomic scope" value="Bacteria"/>
</dbReference>
<evidence type="ECO:0000313" key="9">
    <source>
        <dbReference type="Proteomes" id="UP000003416"/>
    </source>
</evidence>
<dbReference type="InterPro" id="IPR010998">
    <property type="entry name" value="Integrase_recombinase_N"/>
</dbReference>
<dbReference type="PROSITE" id="PS51900">
    <property type="entry name" value="CB"/>
    <property type="match status" value="1"/>
</dbReference>
<accession>F3PUL3</accession>
<evidence type="ECO:0000256" key="5">
    <source>
        <dbReference type="PROSITE-ProRule" id="PRU01248"/>
    </source>
</evidence>
<dbReference type="CDD" id="cd01185">
    <property type="entry name" value="INTN1_C_like"/>
    <property type="match status" value="1"/>
</dbReference>
<dbReference type="HOGENOM" id="CLU_033139_0_0_10"/>
<keyword evidence="4" id="KW-0233">DNA recombination</keyword>
<gene>
    <name evidence="8" type="ORF">HMPREF9446_02486</name>
</gene>
<dbReference type="Pfam" id="PF00589">
    <property type="entry name" value="Phage_integrase"/>
    <property type="match status" value="1"/>
</dbReference>
<dbReference type="InterPro" id="IPR011010">
    <property type="entry name" value="DNA_brk_join_enz"/>
</dbReference>
<protein>
    <submittedName>
        <fullName evidence="8">Site-specific recombinase, phage integrase family</fullName>
    </submittedName>
</protein>
<dbReference type="GO" id="GO:0003677">
    <property type="term" value="F:DNA binding"/>
    <property type="evidence" value="ECO:0007669"/>
    <property type="project" value="UniProtKB-UniRule"/>
</dbReference>
<dbReference type="Gene3D" id="1.10.443.10">
    <property type="entry name" value="Intergrase catalytic core"/>
    <property type="match status" value="1"/>
</dbReference>
<evidence type="ECO:0000256" key="2">
    <source>
        <dbReference type="ARBA" id="ARBA00022908"/>
    </source>
</evidence>